<protein>
    <submittedName>
        <fullName evidence="1">Uncharacterized protein</fullName>
    </submittedName>
</protein>
<accession>A0AAN7TQ73</accession>
<evidence type="ECO:0000313" key="1">
    <source>
        <dbReference type="EMBL" id="KAK5577284.1"/>
    </source>
</evidence>
<comment type="caution">
    <text evidence="1">The sequence shown here is derived from an EMBL/GenBank/DDBJ whole genome shotgun (WGS) entry which is preliminary data.</text>
</comment>
<dbReference type="AlphaFoldDB" id="A0AAN7TQ73"/>
<proteinExistence type="predicted"/>
<evidence type="ECO:0000313" key="2">
    <source>
        <dbReference type="Proteomes" id="UP001344447"/>
    </source>
</evidence>
<organism evidence="1 2">
    <name type="scientific">Dictyostelium firmibasis</name>
    <dbReference type="NCBI Taxonomy" id="79012"/>
    <lineage>
        <taxon>Eukaryota</taxon>
        <taxon>Amoebozoa</taxon>
        <taxon>Evosea</taxon>
        <taxon>Eumycetozoa</taxon>
        <taxon>Dictyostelia</taxon>
        <taxon>Dictyosteliales</taxon>
        <taxon>Dictyosteliaceae</taxon>
        <taxon>Dictyostelium</taxon>
    </lineage>
</organism>
<sequence>MIFKFLNQLTSSNKNISHSLSNISNETSYDINKLSERTSHYNAILFTRPQMYNF</sequence>
<keyword evidence="2" id="KW-1185">Reference proteome</keyword>
<name>A0AAN7TQ73_9MYCE</name>
<dbReference type="Proteomes" id="UP001344447">
    <property type="component" value="Unassembled WGS sequence"/>
</dbReference>
<dbReference type="EMBL" id="JAVFKY010000004">
    <property type="protein sequence ID" value="KAK5577284.1"/>
    <property type="molecule type" value="Genomic_DNA"/>
</dbReference>
<gene>
    <name evidence="1" type="ORF">RB653_002225</name>
</gene>
<reference evidence="1 2" key="1">
    <citation type="submission" date="2023-11" db="EMBL/GenBank/DDBJ databases">
        <title>Dfirmibasis_genome.</title>
        <authorList>
            <person name="Edelbroek B."/>
            <person name="Kjellin J."/>
            <person name="Jerlstrom-Hultqvist J."/>
            <person name="Soderbom F."/>
        </authorList>
    </citation>
    <scope>NUCLEOTIDE SEQUENCE [LARGE SCALE GENOMIC DNA]</scope>
    <source>
        <strain evidence="1 2">TNS-C-14</strain>
    </source>
</reference>